<feature type="domain" description="NFACT RNA-binding" evidence="6">
    <location>
        <begin position="458"/>
        <end position="559"/>
    </location>
</feature>
<evidence type="ECO:0000313" key="7">
    <source>
        <dbReference type="EMBL" id="HIX04503.1"/>
    </source>
</evidence>
<dbReference type="PANTHER" id="PTHR15239:SF6">
    <property type="entry name" value="RIBOSOME QUALITY CONTROL COMPLEX SUBUNIT NEMF"/>
    <property type="match status" value="1"/>
</dbReference>
<organism evidence="7 8">
    <name type="scientific">Candidatus Allofournierella pullicola</name>
    <dbReference type="NCBI Taxonomy" id="2838596"/>
    <lineage>
        <taxon>Bacteria</taxon>
        <taxon>Bacillati</taxon>
        <taxon>Bacillota</taxon>
        <taxon>Clostridia</taxon>
        <taxon>Eubacteriales</taxon>
        <taxon>Oscillospiraceae</taxon>
        <taxon>Allofournierella</taxon>
    </lineage>
</organism>
<comment type="function">
    <text evidence="5">Key component of the ribosome quality control system (RQC), a ribosome-associated complex that mediates the extraction of incompletely synthesized nascent chains from stalled ribosomes and their subsequent degradation. RqcH recruits Ala-charged tRNA, and with RqcP directs the elongation of stalled nascent chains on 50S ribosomal subunits, leading to non-templated C-terminal alanine extensions (Ala tail). The Ala tail promotes nascent chain degradation. May add between 1 and at least 8 Ala residues. Binds to stalled 50S ribosomal subunits.</text>
</comment>
<dbReference type="GO" id="GO:0043023">
    <property type="term" value="F:ribosomal large subunit binding"/>
    <property type="evidence" value="ECO:0007669"/>
    <property type="project" value="UniProtKB-UniRule"/>
</dbReference>
<reference evidence="7" key="1">
    <citation type="journal article" date="2021" name="PeerJ">
        <title>Extensive microbial diversity within the chicken gut microbiome revealed by metagenomics and culture.</title>
        <authorList>
            <person name="Gilroy R."/>
            <person name="Ravi A."/>
            <person name="Getino M."/>
            <person name="Pursley I."/>
            <person name="Horton D.L."/>
            <person name="Alikhan N.F."/>
            <person name="Baker D."/>
            <person name="Gharbi K."/>
            <person name="Hall N."/>
            <person name="Watson M."/>
            <person name="Adriaenssens E.M."/>
            <person name="Foster-Nyarko E."/>
            <person name="Jarju S."/>
            <person name="Secka A."/>
            <person name="Antonio M."/>
            <person name="Oren A."/>
            <person name="Chaudhuri R.R."/>
            <person name="La Ragione R."/>
            <person name="Hildebrand F."/>
            <person name="Pallen M.J."/>
        </authorList>
    </citation>
    <scope>NUCLEOTIDE SEQUENCE</scope>
    <source>
        <strain evidence="7">2239</strain>
    </source>
</reference>
<accession>A0A9D1V211</accession>
<dbReference type="GO" id="GO:1990112">
    <property type="term" value="C:RQC complex"/>
    <property type="evidence" value="ECO:0007669"/>
    <property type="project" value="TreeGrafter"/>
</dbReference>
<comment type="similarity">
    <text evidence="5">Belongs to the NEMF family.</text>
</comment>
<dbReference type="GO" id="GO:0072344">
    <property type="term" value="P:rescue of stalled ribosome"/>
    <property type="evidence" value="ECO:0007669"/>
    <property type="project" value="UniProtKB-UniRule"/>
</dbReference>
<evidence type="ECO:0000259" key="6">
    <source>
        <dbReference type="Pfam" id="PF05670"/>
    </source>
</evidence>
<dbReference type="InterPro" id="IPR008532">
    <property type="entry name" value="NFACT_RNA-bd"/>
</dbReference>
<dbReference type="Pfam" id="PF05833">
    <property type="entry name" value="NFACT_N"/>
    <property type="match status" value="1"/>
</dbReference>
<keyword evidence="4 5" id="KW-0648">Protein biosynthesis</keyword>
<dbReference type="InterPro" id="IPR043682">
    <property type="entry name" value="RqcH_bacterial"/>
</dbReference>
<evidence type="ECO:0000256" key="3">
    <source>
        <dbReference type="ARBA" id="ARBA00022884"/>
    </source>
</evidence>
<sequence>MALDAALLALTAGELKNTLLDAKIDKIFEPTRDEVLLTLRTRTDTFKLLLSARSGSARICLTKESFENPQTPPSFCMLLRKHLTGGRLTALEVEPGDRLVFLRFLCTNEMGDLVENVLAVELMGRYSNLVLTQNGRIIDALKRVDFEDSDIRQLLPGLAYTLPAKPAKTDFCSMTSAQLVEAACKLDLPPAQALIKCCAGVGPVVLREALFRAFGGECALLASELDEGQRAALTAAFEAIHADRLAGGKPCLATDDEGKPVEFSFTALTQYGEGRLQFYDSFSEMLEAYYCRKDRAERLRQKSRDLHKTVKNLHERAVRKQAARKEELAQSGKADQLRLYGELLQANLWAVEKGAKSVTVTNYYDGQPVTIPLDVRLSASGNAQKYFKDYKKKQTAAKMLVKLLEQGEQEIEYLATVLYEVESAPGEQALGEIRQELKGQGYLKYYKVRDKKSKPADFYRYRSSDGFLILVGRNNLQNEKLTLHTARGKDLWFHVKNAPGSHTVVMSEGRDIPLATQNEAAQLAVIHSSLAGGVKVPVDYTFVKNIRKTGDLRPGMVLYESYETAYITPEPGLAERLALPQNR</sequence>
<dbReference type="GO" id="GO:0000049">
    <property type="term" value="F:tRNA binding"/>
    <property type="evidence" value="ECO:0007669"/>
    <property type="project" value="UniProtKB-UniRule"/>
</dbReference>
<evidence type="ECO:0000313" key="8">
    <source>
        <dbReference type="Proteomes" id="UP000824193"/>
    </source>
</evidence>
<dbReference type="InterPro" id="IPR051608">
    <property type="entry name" value="RQC_Subunit_NEMF"/>
</dbReference>
<protein>
    <recommendedName>
        <fullName evidence="5">Rqc2 homolog RqcH</fullName>
        <shortName evidence="5">RqcH</shortName>
    </recommendedName>
</protein>
<proteinExistence type="inferred from homology"/>
<evidence type="ECO:0000256" key="5">
    <source>
        <dbReference type="HAMAP-Rule" id="MF_00844"/>
    </source>
</evidence>
<dbReference type="Gene3D" id="2.30.310.10">
    <property type="entry name" value="ibrinogen binding protein from staphylococcus aureus domain"/>
    <property type="match status" value="1"/>
</dbReference>
<keyword evidence="3 5" id="KW-0694">RNA-binding</keyword>
<keyword evidence="1 5" id="KW-0820">tRNA-binding</keyword>
<evidence type="ECO:0000256" key="4">
    <source>
        <dbReference type="ARBA" id="ARBA00022917"/>
    </source>
</evidence>
<dbReference type="EMBL" id="DXFW01000002">
    <property type="protein sequence ID" value="HIX04503.1"/>
    <property type="molecule type" value="Genomic_DNA"/>
</dbReference>
<evidence type="ECO:0000256" key="2">
    <source>
        <dbReference type="ARBA" id="ARBA00022730"/>
    </source>
</evidence>
<comment type="caution">
    <text evidence="7">The sequence shown here is derived from an EMBL/GenBank/DDBJ whole genome shotgun (WGS) entry which is preliminary data.</text>
</comment>
<evidence type="ECO:0000256" key="1">
    <source>
        <dbReference type="ARBA" id="ARBA00022555"/>
    </source>
</evidence>
<dbReference type="AlphaFoldDB" id="A0A9D1V211"/>
<dbReference type="GO" id="GO:0019843">
    <property type="term" value="F:rRNA binding"/>
    <property type="evidence" value="ECO:0007669"/>
    <property type="project" value="UniProtKB-UniRule"/>
</dbReference>
<dbReference type="Proteomes" id="UP000824193">
    <property type="component" value="Unassembled WGS sequence"/>
</dbReference>
<gene>
    <name evidence="5" type="primary">rqcH</name>
    <name evidence="7" type="ORF">H9865_00115</name>
</gene>
<comment type="subunit">
    <text evidence="5">Associates with stalled 50S ribosomal subunits. Binds to RqcP.</text>
</comment>
<dbReference type="HAMAP" id="MF_00844_B">
    <property type="entry name" value="RqcH_B"/>
    <property type="match status" value="1"/>
</dbReference>
<dbReference type="Pfam" id="PF05670">
    <property type="entry name" value="NFACT-R_1"/>
    <property type="match status" value="1"/>
</dbReference>
<reference evidence="7" key="2">
    <citation type="submission" date="2021-04" db="EMBL/GenBank/DDBJ databases">
        <authorList>
            <person name="Gilroy R."/>
        </authorList>
    </citation>
    <scope>NUCLEOTIDE SEQUENCE</scope>
    <source>
        <strain evidence="7">2239</strain>
    </source>
</reference>
<name>A0A9D1V211_9FIRM</name>
<dbReference type="PANTHER" id="PTHR15239">
    <property type="entry name" value="NUCLEAR EXPORT MEDIATOR FACTOR NEMF"/>
    <property type="match status" value="1"/>
</dbReference>
<keyword evidence="2 5" id="KW-0699">rRNA-binding</keyword>